<sequence>MADISVPIGDLGPREFIAEGGQGRVHRLTQFQLADCPVGVAFKEYKPGATFVSAGVEAIVRVRSSLSEPDRQTLDRHAVWPLRVVKHPDGRVAGLLMPLIPDEYVQSGFSSRPNGGAAPRAIRHERELQFLFVDPDMADRLGHQRVNLQQRLSVCRSFAEALEFLASLNVVFGDISAKNALFKVGPTPADCTVILVDCDAARVTGTAAGVSQLNSPDWDPPGKERDVATHATDVYKFGLFVIRSLSPGKTSSQSRDPERVDPIFDRSGMEMLRRTVGDDPRKRPSITEWRDYLEIASTFGRPTGLSGQDRRGGRIGSGPARQGIRTPSATGGMEAAKQNTSTEESQGGSTRIGWRKVNGEWVSTN</sequence>
<dbReference type="InterPro" id="IPR000719">
    <property type="entry name" value="Prot_kinase_dom"/>
</dbReference>
<evidence type="ECO:0000256" key="1">
    <source>
        <dbReference type="SAM" id="MobiDB-lite"/>
    </source>
</evidence>
<dbReference type="InterPro" id="IPR001245">
    <property type="entry name" value="Ser-Thr/Tyr_kinase_cat_dom"/>
</dbReference>
<dbReference type="SUPFAM" id="SSF56112">
    <property type="entry name" value="Protein kinase-like (PK-like)"/>
    <property type="match status" value="1"/>
</dbReference>
<name>A0A6J7JN74_9ZZZZ</name>
<dbReference type="AlphaFoldDB" id="A0A6J7JN74"/>
<gene>
    <name evidence="3" type="ORF">UFOPK3733_01473</name>
</gene>
<reference evidence="3" key="1">
    <citation type="submission" date="2020-05" db="EMBL/GenBank/DDBJ databases">
        <authorList>
            <person name="Chiriac C."/>
            <person name="Salcher M."/>
            <person name="Ghai R."/>
            <person name="Kavagutti S V."/>
        </authorList>
    </citation>
    <scope>NUCLEOTIDE SEQUENCE</scope>
</reference>
<feature type="region of interest" description="Disordered" evidence="1">
    <location>
        <begin position="300"/>
        <end position="365"/>
    </location>
</feature>
<protein>
    <submittedName>
        <fullName evidence="3">Unannotated protein</fullName>
    </submittedName>
</protein>
<evidence type="ECO:0000259" key="2">
    <source>
        <dbReference type="PROSITE" id="PS50011"/>
    </source>
</evidence>
<dbReference type="EMBL" id="CAFBNC010000081">
    <property type="protein sequence ID" value="CAB4944149.1"/>
    <property type="molecule type" value="Genomic_DNA"/>
</dbReference>
<feature type="compositionally biased region" description="Polar residues" evidence="1">
    <location>
        <begin position="337"/>
        <end position="349"/>
    </location>
</feature>
<dbReference type="Pfam" id="PF07714">
    <property type="entry name" value="PK_Tyr_Ser-Thr"/>
    <property type="match status" value="1"/>
</dbReference>
<feature type="domain" description="Protein kinase" evidence="2">
    <location>
        <begin position="11"/>
        <end position="293"/>
    </location>
</feature>
<dbReference type="PROSITE" id="PS50011">
    <property type="entry name" value="PROTEIN_KINASE_DOM"/>
    <property type="match status" value="1"/>
</dbReference>
<dbReference type="InterPro" id="IPR011009">
    <property type="entry name" value="Kinase-like_dom_sf"/>
</dbReference>
<evidence type="ECO:0000313" key="3">
    <source>
        <dbReference type="EMBL" id="CAB4944149.1"/>
    </source>
</evidence>
<organism evidence="3">
    <name type="scientific">freshwater metagenome</name>
    <dbReference type="NCBI Taxonomy" id="449393"/>
    <lineage>
        <taxon>unclassified sequences</taxon>
        <taxon>metagenomes</taxon>
        <taxon>ecological metagenomes</taxon>
    </lineage>
</organism>
<dbReference type="Gene3D" id="1.10.510.10">
    <property type="entry name" value="Transferase(Phosphotransferase) domain 1"/>
    <property type="match status" value="1"/>
</dbReference>
<accession>A0A6J7JN74</accession>
<dbReference type="GO" id="GO:0005524">
    <property type="term" value="F:ATP binding"/>
    <property type="evidence" value="ECO:0007669"/>
    <property type="project" value="InterPro"/>
</dbReference>
<proteinExistence type="predicted"/>
<dbReference type="GO" id="GO:0004672">
    <property type="term" value="F:protein kinase activity"/>
    <property type="evidence" value="ECO:0007669"/>
    <property type="project" value="InterPro"/>
</dbReference>